<dbReference type="AlphaFoldDB" id="A0A4Z0MAB8"/>
<evidence type="ECO:0000256" key="1">
    <source>
        <dbReference type="ARBA" id="ARBA00022679"/>
    </source>
</evidence>
<dbReference type="SUPFAM" id="SSF55729">
    <property type="entry name" value="Acyl-CoA N-acyltransferases (Nat)"/>
    <property type="match status" value="1"/>
</dbReference>
<keyword evidence="2" id="KW-0012">Acyltransferase</keyword>
<keyword evidence="5" id="KW-1185">Reference proteome</keyword>
<dbReference type="GO" id="GO:0016747">
    <property type="term" value="F:acyltransferase activity, transferring groups other than amino-acyl groups"/>
    <property type="evidence" value="ECO:0007669"/>
    <property type="project" value="InterPro"/>
</dbReference>
<dbReference type="EMBL" id="SRLE01000001">
    <property type="protein sequence ID" value="TGD76245.1"/>
    <property type="molecule type" value="Genomic_DNA"/>
</dbReference>
<dbReference type="OrthoDB" id="27442at2"/>
<protein>
    <submittedName>
        <fullName evidence="4">GNAT family N-acetyltransferase</fullName>
    </submittedName>
</protein>
<dbReference type="PROSITE" id="PS51186">
    <property type="entry name" value="GNAT"/>
    <property type="match status" value="1"/>
</dbReference>
<evidence type="ECO:0000313" key="5">
    <source>
        <dbReference type="Proteomes" id="UP000298050"/>
    </source>
</evidence>
<sequence>MREQDFEQFLVASATGYAEDNIRSGRWPRENAHDRAMSELKESLPQGIATPDNHFFSILACPDGAIVGHIWCAVRDNVGQRSAFIYDVEIKPEFRRQGYASDAFVAIQERLATMDVQSLGLHVFAFNEGAITLYKKLGFEVTGFNMQKELGAQES</sequence>
<feature type="domain" description="N-acetyltransferase" evidence="3">
    <location>
        <begin position="9"/>
        <end position="155"/>
    </location>
</feature>
<dbReference type="Pfam" id="PF00583">
    <property type="entry name" value="Acetyltransf_1"/>
    <property type="match status" value="1"/>
</dbReference>
<dbReference type="PANTHER" id="PTHR42919">
    <property type="entry name" value="N-ALPHA-ACETYLTRANSFERASE"/>
    <property type="match status" value="1"/>
</dbReference>
<dbReference type="InterPro" id="IPR000182">
    <property type="entry name" value="GNAT_dom"/>
</dbReference>
<dbReference type="Proteomes" id="UP000298050">
    <property type="component" value="Unassembled WGS sequence"/>
</dbReference>
<dbReference type="PANTHER" id="PTHR42919:SF8">
    <property type="entry name" value="N-ALPHA-ACETYLTRANSFERASE 50"/>
    <property type="match status" value="1"/>
</dbReference>
<evidence type="ECO:0000313" key="4">
    <source>
        <dbReference type="EMBL" id="TGD76245.1"/>
    </source>
</evidence>
<name>A0A4Z0MAB8_9GAMM</name>
<evidence type="ECO:0000259" key="3">
    <source>
        <dbReference type="PROSITE" id="PS51186"/>
    </source>
</evidence>
<accession>A0A4Z0MAB8</accession>
<comment type="caution">
    <text evidence="4">The sequence shown here is derived from an EMBL/GenBank/DDBJ whole genome shotgun (WGS) entry which is preliminary data.</text>
</comment>
<dbReference type="InterPro" id="IPR016181">
    <property type="entry name" value="Acyl_CoA_acyltransferase"/>
</dbReference>
<organism evidence="4 5">
    <name type="scientific">Mangrovimicrobium sediminis</name>
    <dbReference type="NCBI Taxonomy" id="2562682"/>
    <lineage>
        <taxon>Bacteria</taxon>
        <taxon>Pseudomonadati</taxon>
        <taxon>Pseudomonadota</taxon>
        <taxon>Gammaproteobacteria</taxon>
        <taxon>Cellvibrionales</taxon>
        <taxon>Halieaceae</taxon>
        <taxon>Mangrovimicrobium</taxon>
    </lineage>
</organism>
<reference evidence="4 5" key="1">
    <citation type="submission" date="2019-04" db="EMBL/GenBank/DDBJ databases">
        <title>Taxonomy of novel Haliea sp. from mangrove soil of West Coast of India.</title>
        <authorList>
            <person name="Verma A."/>
            <person name="Kumar P."/>
            <person name="Krishnamurthi S."/>
        </authorList>
    </citation>
    <scope>NUCLEOTIDE SEQUENCE [LARGE SCALE GENOMIC DNA]</scope>
    <source>
        <strain evidence="4 5">SAOS-164</strain>
    </source>
</reference>
<dbReference type="RefSeq" id="WP_135440822.1">
    <property type="nucleotide sequence ID" value="NZ_SRLE01000001.1"/>
</dbReference>
<gene>
    <name evidence="4" type="ORF">E4634_01490</name>
</gene>
<dbReference type="CDD" id="cd04301">
    <property type="entry name" value="NAT_SF"/>
    <property type="match status" value="1"/>
</dbReference>
<dbReference type="Gene3D" id="3.40.630.30">
    <property type="match status" value="1"/>
</dbReference>
<keyword evidence="1 4" id="KW-0808">Transferase</keyword>
<dbReference type="InterPro" id="IPR051556">
    <property type="entry name" value="N-term/lysine_N-AcTrnsfr"/>
</dbReference>
<evidence type="ECO:0000256" key="2">
    <source>
        <dbReference type="ARBA" id="ARBA00023315"/>
    </source>
</evidence>
<proteinExistence type="predicted"/>